<evidence type="ECO:0000256" key="2">
    <source>
        <dbReference type="RuleBase" id="RU362080"/>
    </source>
</evidence>
<dbReference type="AlphaFoldDB" id="B8EIW6"/>
<evidence type="ECO:0000256" key="3">
    <source>
        <dbReference type="SAM" id="MobiDB-lite"/>
    </source>
</evidence>
<dbReference type="Pfam" id="PF02604">
    <property type="entry name" value="PhdYeFM_antitox"/>
    <property type="match status" value="1"/>
</dbReference>
<accession>B8EIW6</accession>
<keyword evidence="5" id="KW-1185">Reference proteome</keyword>
<comment type="function">
    <text evidence="2">Antitoxin component of a type II toxin-antitoxin (TA) system.</text>
</comment>
<dbReference type="OrthoDB" id="165038at2"/>
<dbReference type="KEGG" id="msl:Msil_3569"/>
<dbReference type="NCBIfam" id="TIGR01552">
    <property type="entry name" value="phd_fam"/>
    <property type="match status" value="1"/>
</dbReference>
<dbReference type="HOGENOM" id="CLU_2683680_0_0_5"/>
<protein>
    <recommendedName>
        <fullName evidence="2">Antitoxin</fullName>
    </recommendedName>
</protein>
<comment type="similarity">
    <text evidence="1 2">Belongs to the phD/YefM antitoxin family.</text>
</comment>
<reference evidence="4 5" key="1">
    <citation type="journal article" date="2010" name="J. Bacteriol.">
        <title>Complete genome sequence of the aerobic facultative methanotroph Methylocella silvestris BL2.</title>
        <authorList>
            <person name="Chen Y."/>
            <person name="Crombie A."/>
            <person name="Rahman M.T."/>
            <person name="Dedysh S.N."/>
            <person name="Liesack W."/>
            <person name="Stott M.B."/>
            <person name="Alam M."/>
            <person name="Theisen A.R."/>
            <person name="Murrell J.C."/>
            <person name="Dunfield P.F."/>
        </authorList>
    </citation>
    <scope>NUCLEOTIDE SEQUENCE [LARGE SCALE GENOMIC DNA]</scope>
    <source>
        <strain evidence="5">DSM 15510 / CIP 108128 / LMG 27833 / NCIMB 13906 / BL2</strain>
    </source>
</reference>
<evidence type="ECO:0000256" key="1">
    <source>
        <dbReference type="ARBA" id="ARBA00009981"/>
    </source>
</evidence>
<evidence type="ECO:0000313" key="5">
    <source>
        <dbReference type="Proteomes" id="UP000002257"/>
    </source>
</evidence>
<evidence type="ECO:0000313" key="4">
    <source>
        <dbReference type="EMBL" id="ACK52458.1"/>
    </source>
</evidence>
<gene>
    <name evidence="4" type="ordered locus">Msil_3569</name>
</gene>
<dbReference type="SUPFAM" id="SSF143120">
    <property type="entry name" value="YefM-like"/>
    <property type="match status" value="1"/>
</dbReference>
<feature type="region of interest" description="Disordered" evidence="3">
    <location>
        <begin position="49"/>
        <end position="74"/>
    </location>
</feature>
<dbReference type="Gene3D" id="3.40.1620.10">
    <property type="entry name" value="YefM-like domain"/>
    <property type="match status" value="1"/>
</dbReference>
<organism evidence="4 5">
    <name type="scientific">Methylocella silvestris (strain DSM 15510 / CIP 108128 / LMG 27833 / NCIMB 13906 / BL2)</name>
    <dbReference type="NCBI Taxonomy" id="395965"/>
    <lineage>
        <taxon>Bacteria</taxon>
        <taxon>Pseudomonadati</taxon>
        <taxon>Pseudomonadota</taxon>
        <taxon>Alphaproteobacteria</taxon>
        <taxon>Hyphomicrobiales</taxon>
        <taxon>Beijerinckiaceae</taxon>
        <taxon>Methylocella</taxon>
    </lineage>
</organism>
<name>B8EIW6_METSB</name>
<dbReference type="eggNOG" id="COG2161">
    <property type="taxonomic scope" value="Bacteria"/>
</dbReference>
<sequence length="74" mass="7919">MQSMSAKDAKYGFGRLIDLARSEPVVVEKHGRPVVVVLAIEEYARLRDGASGAATPSVAAPIKPAAKRTRTERA</sequence>
<dbReference type="EMBL" id="CP001280">
    <property type="protein sequence ID" value="ACK52458.1"/>
    <property type="molecule type" value="Genomic_DNA"/>
</dbReference>
<dbReference type="InterPro" id="IPR006442">
    <property type="entry name" value="Antitoxin_Phd/YefM"/>
</dbReference>
<dbReference type="InterPro" id="IPR036165">
    <property type="entry name" value="YefM-like_sf"/>
</dbReference>
<dbReference type="Proteomes" id="UP000002257">
    <property type="component" value="Chromosome"/>
</dbReference>
<proteinExistence type="inferred from homology"/>
<dbReference type="STRING" id="395965.Msil_3569"/>